<dbReference type="EMBL" id="JAIMJA010000008">
    <property type="protein sequence ID" value="MCE2595070.1"/>
    <property type="molecule type" value="Genomic_DNA"/>
</dbReference>
<dbReference type="InterPro" id="IPR003718">
    <property type="entry name" value="OsmC/Ohr_fam"/>
</dbReference>
<dbReference type="InterPro" id="IPR015946">
    <property type="entry name" value="KH_dom-like_a/b"/>
</dbReference>
<accession>A0ABS8WCK2</accession>
<dbReference type="NCBIfam" id="NF008009">
    <property type="entry name" value="PRK10738.1"/>
    <property type="match status" value="1"/>
</dbReference>
<sequence length="134" mass="14455">MQIKVEWSQALKFVGQSSKGHQVLMDGNGGTEGASPMELVLMAIAGCSSVDIVSDLKDAKQKIQGCEVDVKAERVESAPKVFRKIDLLYTVTGTDVDARLVEKAINASMNKYCSVAKMLEATVQINACFEVKAV</sequence>
<dbReference type="SUPFAM" id="SSF82784">
    <property type="entry name" value="OsmC-like"/>
    <property type="match status" value="1"/>
</dbReference>
<keyword evidence="2" id="KW-1185">Reference proteome</keyword>
<gene>
    <name evidence="1" type="ORF">K6Y31_09595</name>
</gene>
<dbReference type="Gene3D" id="2.20.25.10">
    <property type="match status" value="1"/>
</dbReference>
<dbReference type="RefSeq" id="WP_233052568.1">
    <property type="nucleotide sequence ID" value="NZ_JAIMJA010000008.1"/>
</dbReference>
<reference evidence="1 2" key="1">
    <citation type="journal article" date="2022" name="Environ. Microbiol. Rep.">
        <title>Eco-phylogenetic analyses reveal divergent evolution of vitamin B12 metabolism in the marine bacterial family 'Psychromonadaceae'.</title>
        <authorList>
            <person name="Jin X."/>
            <person name="Yang Y."/>
            <person name="Cao H."/>
            <person name="Gao B."/>
            <person name="Zhao Z."/>
        </authorList>
    </citation>
    <scope>NUCLEOTIDE SEQUENCE [LARGE SCALE GENOMIC DNA]</scope>
    <source>
        <strain evidence="1 2">MKS20</strain>
    </source>
</reference>
<name>A0ABS8WCK2_9GAMM</name>
<protein>
    <submittedName>
        <fullName evidence="1">OsmC family protein</fullName>
    </submittedName>
</protein>
<dbReference type="Proteomes" id="UP001201273">
    <property type="component" value="Unassembled WGS sequence"/>
</dbReference>
<evidence type="ECO:0000313" key="2">
    <source>
        <dbReference type="Proteomes" id="UP001201273"/>
    </source>
</evidence>
<comment type="caution">
    <text evidence="1">The sequence shown here is derived from an EMBL/GenBank/DDBJ whole genome shotgun (WGS) entry which is preliminary data.</text>
</comment>
<dbReference type="Pfam" id="PF02566">
    <property type="entry name" value="OsmC"/>
    <property type="match status" value="1"/>
</dbReference>
<dbReference type="InterPro" id="IPR036102">
    <property type="entry name" value="OsmC/Ohrsf"/>
</dbReference>
<proteinExistence type="predicted"/>
<dbReference type="Gene3D" id="3.30.300.20">
    <property type="match status" value="1"/>
</dbReference>
<organism evidence="1 2">
    <name type="scientific">Motilimonas cestriensis</name>
    <dbReference type="NCBI Taxonomy" id="2742685"/>
    <lineage>
        <taxon>Bacteria</taxon>
        <taxon>Pseudomonadati</taxon>
        <taxon>Pseudomonadota</taxon>
        <taxon>Gammaproteobacteria</taxon>
        <taxon>Alteromonadales</taxon>
        <taxon>Alteromonadales genera incertae sedis</taxon>
        <taxon>Motilimonas</taxon>
    </lineage>
</organism>
<dbReference type="PANTHER" id="PTHR34352:SF1">
    <property type="entry name" value="PROTEIN YHFA"/>
    <property type="match status" value="1"/>
</dbReference>
<evidence type="ECO:0000313" key="1">
    <source>
        <dbReference type="EMBL" id="MCE2595070.1"/>
    </source>
</evidence>
<dbReference type="PANTHER" id="PTHR34352">
    <property type="entry name" value="PROTEIN YHFA"/>
    <property type="match status" value="1"/>
</dbReference>